<dbReference type="STRING" id="578458.D8QFW4"/>
<dbReference type="OrthoDB" id="3241567at2759"/>
<evidence type="ECO:0000313" key="4">
    <source>
        <dbReference type="Proteomes" id="UP000007431"/>
    </source>
</evidence>
<dbReference type="InParanoid" id="D8QFW4"/>
<feature type="compositionally biased region" description="Low complexity" evidence="1">
    <location>
        <begin position="239"/>
        <end position="254"/>
    </location>
</feature>
<dbReference type="HOGENOM" id="CLU_649169_0_0_1"/>
<dbReference type="Proteomes" id="UP000007431">
    <property type="component" value="Unassembled WGS sequence"/>
</dbReference>
<name>D8QFW4_SCHCM</name>
<feature type="compositionally biased region" description="Polar residues" evidence="1">
    <location>
        <begin position="215"/>
        <end position="226"/>
    </location>
</feature>
<evidence type="ECO:0000256" key="1">
    <source>
        <dbReference type="SAM" id="MobiDB-lite"/>
    </source>
</evidence>
<organism evidence="4">
    <name type="scientific">Schizophyllum commune (strain H4-8 / FGSC 9210)</name>
    <name type="common">Split gill fungus</name>
    <dbReference type="NCBI Taxonomy" id="578458"/>
    <lineage>
        <taxon>Eukaryota</taxon>
        <taxon>Fungi</taxon>
        <taxon>Dikarya</taxon>
        <taxon>Basidiomycota</taxon>
        <taxon>Agaricomycotina</taxon>
        <taxon>Agaricomycetes</taxon>
        <taxon>Agaricomycetidae</taxon>
        <taxon>Agaricales</taxon>
        <taxon>Schizophyllaceae</taxon>
        <taxon>Schizophyllum</taxon>
    </lineage>
</organism>
<dbReference type="VEuPathDB" id="FungiDB:SCHCODRAFT_01240715"/>
<dbReference type="EMBL" id="GL377311">
    <property type="protein sequence ID" value="EFI93489.1"/>
    <property type="molecule type" value="Genomic_DNA"/>
</dbReference>
<dbReference type="RefSeq" id="XP_003028392.1">
    <property type="nucleotide sequence ID" value="XM_003028346.1"/>
</dbReference>
<dbReference type="KEGG" id="scm:SCHCO_01240715"/>
<feature type="non-terminal residue" evidence="3">
    <location>
        <position position="423"/>
    </location>
</feature>
<keyword evidence="4" id="KW-1185">Reference proteome</keyword>
<feature type="compositionally biased region" description="Low complexity" evidence="1">
    <location>
        <begin position="141"/>
        <end position="192"/>
    </location>
</feature>
<gene>
    <name evidence="3" type="ORF">SCHCODRAFT_112761</name>
</gene>
<evidence type="ECO:0000313" key="3">
    <source>
        <dbReference type="EMBL" id="EFI93489.1"/>
    </source>
</evidence>
<evidence type="ECO:0000259" key="2">
    <source>
        <dbReference type="Pfam" id="PF20415"/>
    </source>
</evidence>
<proteinExistence type="predicted"/>
<dbReference type="AlphaFoldDB" id="D8QFW4"/>
<accession>D8QFW4</accession>
<dbReference type="InterPro" id="IPR046522">
    <property type="entry name" value="DUF6699"/>
</dbReference>
<feature type="domain" description="DUF6699" evidence="2">
    <location>
        <begin position="286"/>
        <end position="402"/>
    </location>
</feature>
<reference evidence="3 4" key="1">
    <citation type="journal article" date="2010" name="Nat. Biotechnol.">
        <title>Genome sequence of the model mushroom Schizophyllum commune.</title>
        <authorList>
            <person name="Ohm R.A."/>
            <person name="de Jong J.F."/>
            <person name="Lugones L.G."/>
            <person name="Aerts A."/>
            <person name="Kothe E."/>
            <person name="Stajich J.E."/>
            <person name="de Vries R.P."/>
            <person name="Record E."/>
            <person name="Levasseur A."/>
            <person name="Baker S.E."/>
            <person name="Bartholomew K.A."/>
            <person name="Coutinho P.M."/>
            <person name="Erdmann S."/>
            <person name="Fowler T.J."/>
            <person name="Gathman A.C."/>
            <person name="Lombard V."/>
            <person name="Henrissat B."/>
            <person name="Knabe N."/>
            <person name="Kuees U."/>
            <person name="Lilly W.W."/>
            <person name="Lindquist E."/>
            <person name="Lucas S."/>
            <person name="Magnuson J.K."/>
            <person name="Piumi F."/>
            <person name="Raudaskoski M."/>
            <person name="Salamov A."/>
            <person name="Schmutz J."/>
            <person name="Schwarze F.W.M.R."/>
            <person name="vanKuyk P.A."/>
            <person name="Horton J.S."/>
            <person name="Grigoriev I.V."/>
            <person name="Woesten H.A.B."/>
        </authorList>
    </citation>
    <scope>NUCLEOTIDE SEQUENCE [LARGE SCALE GENOMIC DNA]</scope>
    <source>
        <strain evidence="4">H4-8 / FGSC 9210</strain>
    </source>
</reference>
<dbReference type="OMA" id="SENCPEA"/>
<protein>
    <recommendedName>
        <fullName evidence="2">DUF6699 domain-containing protein</fullName>
    </recommendedName>
</protein>
<sequence length="423" mass="44465">MPHRTNVHFEEEAEVIPPSPSGTRAAEVPPTTPALASTATLAPAHTAASMPGEAARVPTEARYAHNGVAYAPTRSESEPSPSPSNAPGLAASNAPGPTTASHAPHRRPGYAQTPYHRPASIESDGEEVTAATVPPRPLPSARPSAPVRPSSPVLGSSPSPSNGSTSSASYGSTSSPSHGSSSSASYGSSPSPFQDTPRPSRHAPQVSEATPRPTPNSIPSHQQTPRQPYHTHLYNVPPTTSSDQSTSSTSSSSDVRVHGLLAYRPSRALGLTWDFARSFTSNVDRAMAAGIKLDDPATQPATRGADIDIVTPCGTAHVSPRATDYVQVIDVLRSLHAHFCTPVTDAEYQEALKQDPDAEISSTFWKRCDAIRDAAVRQQEVSRGVLHLDSLLGKTRLAGLAKRRAPGEWELKTLPRDSGAAPS</sequence>
<dbReference type="GeneID" id="9592162"/>
<feature type="compositionally biased region" description="Low complexity" evidence="1">
    <location>
        <begin position="33"/>
        <end position="49"/>
    </location>
</feature>
<feature type="region of interest" description="Disordered" evidence="1">
    <location>
        <begin position="1"/>
        <end position="255"/>
    </location>
</feature>
<dbReference type="Pfam" id="PF20415">
    <property type="entry name" value="DUF6699"/>
    <property type="match status" value="1"/>
</dbReference>